<name>A0AAD1YBG0_EUPCR</name>
<comment type="caution">
    <text evidence="2">The sequence shown here is derived from an EMBL/GenBank/DDBJ whole genome shotgun (WGS) entry which is preliminary data.</text>
</comment>
<evidence type="ECO:0000313" key="3">
    <source>
        <dbReference type="Proteomes" id="UP001295684"/>
    </source>
</evidence>
<reference evidence="2" key="1">
    <citation type="submission" date="2023-07" db="EMBL/GenBank/DDBJ databases">
        <authorList>
            <consortium name="AG Swart"/>
            <person name="Singh M."/>
            <person name="Singh A."/>
            <person name="Seah K."/>
            <person name="Emmerich C."/>
        </authorList>
    </citation>
    <scope>NUCLEOTIDE SEQUENCE</scope>
    <source>
        <strain evidence="2">DP1</strain>
    </source>
</reference>
<protein>
    <submittedName>
        <fullName evidence="2">Uncharacterized protein</fullName>
    </submittedName>
</protein>
<dbReference type="Proteomes" id="UP001295684">
    <property type="component" value="Unassembled WGS sequence"/>
</dbReference>
<dbReference type="EMBL" id="CAMPGE010030350">
    <property type="protein sequence ID" value="CAI2387869.1"/>
    <property type="molecule type" value="Genomic_DNA"/>
</dbReference>
<keyword evidence="3" id="KW-1185">Reference proteome</keyword>
<organism evidence="2 3">
    <name type="scientific">Euplotes crassus</name>
    <dbReference type="NCBI Taxonomy" id="5936"/>
    <lineage>
        <taxon>Eukaryota</taxon>
        <taxon>Sar</taxon>
        <taxon>Alveolata</taxon>
        <taxon>Ciliophora</taxon>
        <taxon>Intramacronucleata</taxon>
        <taxon>Spirotrichea</taxon>
        <taxon>Hypotrichia</taxon>
        <taxon>Euplotida</taxon>
        <taxon>Euplotidae</taxon>
        <taxon>Moneuplotes</taxon>
    </lineage>
</organism>
<feature type="region of interest" description="Disordered" evidence="1">
    <location>
        <begin position="465"/>
        <end position="500"/>
    </location>
</feature>
<feature type="region of interest" description="Disordered" evidence="1">
    <location>
        <begin position="671"/>
        <end position="691"/>
    </location>
</feature>
<feature type="compositionally biased region" description="Basic and acidic residues" evidence="1">
    <location>
        <begin position="487"/>
        <end position="499"/>
    </location>
</feature>
<gene>
    <name evidence="2" type="ORF">ECRASSUSDP1_LOCUS29503</name>
</gene>
<feature type="compositionally biased region" description="Polar residues" evidence="1">
    <location>
        <begin position="569"/>
        <end position="588"/>
    </location>
</feature>
<sequence length="708" mass="81100">MNERNLNIRSVSPFQSLEKRKHKRNIFSTGRCHSKLKRRQTRKGGLPQIPTSPQERVTPILSPKRGEINYKEELQKGSEMLRKEAGDNLQKFGGNFMFDFYGGRARMDFSSRNEADQTYQEIAHTFMGEKKNKWGVLCNYVTGRQNNSEIVNNVITERINDKVKSLEDVKIPIKKNCRKKEKLTKMFRNNGGMNASDAMKTYDFSSKSRCLSDPKAENTIDNTNLGNNNELAMPLTNKRETMSKSPLGLRTIMPGEDKGYLKPIPKMQRKKSKQRVNEEVEDFDTYLKKMMMPKALRKVNPNLLKLIPRTTANSGNSSILVDIEENIKPTENQKELIRMKWNLKRMETEQKSQMNQFKKIKRKISPRKLIITEKKTNPMDNVDETTFRDSLTKASNTVTKNERYSKIVQNDDKIGEDEMKNFQKQMTMPLNIFTPKSESTRLFDEDNELTSNGFRIDEIVEDMKSSEDDSVSDSEAYTKKQTVRSKKNTEKPQKCSGKEKRGKFFVHKAKSFMKPKKLKSINPTKNMNDKLASSKRKINMIKLNSTAFKNMSVKRIGDSRSPSPLKGQMSDSTSENFSNGSPSCSKSPQNYDFENAIISPIRCDGMEPEVGIVQSTDFVSTTEENDPAIKNKLTKPSNCSPPVERVQKATPSPKKINKLTIKPTQITTKRNVSKAYAPQAGSNCKQRKKKKSIKKMFSEEYQLKSANL</sequence>
<accession>A0AAD1YBG0</accession>
<evidence type="ECO:0000313" key="2">
    <source>
        <dbReference type="EMBL" id="CAI2387869.1"/>
    </source>
</evidence>
<feature type="region of interest" description="Disordered" evidence="1">
    <location>
        <begin position="35"/>
        <end position="58"/>
    </location>
</feature>
<feature type="region of interest" description="Disordered" evidence="1">
    <location>
        <begin position="553"/>
        <end position="588"/>
    </location>
</feature>
<proteinExistence type="predicted"/>
<evidence type="ECO:0000256" key="1">
    <source>
        <dbReference type="SAM" id="MobiDB-lite"/>
    </source>
</evidence>
<dbReference type="AlphaFoldDB" id="A0AAD1YBG0"/>